<gene>
    <name evidence="9 13" type="primary">dxr</name>
    <name evidence="13" type="ORF">RZS28_05410</name>
</gene>
<evidence type="ECO:0000313" key="14">
    <source>
        <dbReference type="Proteomes" id="UP001626536"/>
    </source>
</evidence>
<dbReference type="SUPFAM" id="SSF51735">
    <property type="entry name" value="NAD(P)-binding Rossmann-fold domains"/>
    <property type="match status" value="1"/>
</dbReference>
<dbReference type="RefSeq" id="WP_407340313.1">
    <property type="nucleotide sequence ID" value="NZ_CP136862.1"/>
</dbReference>
<dbReference type="NCBIfam" id="TIGR00243">
    <property type="entry name" value="Dxr"/>
    <property type="match status" value="1"/>
</dbReference>
<feature type="binding site" evidence="9">
    <location>
        <position position="164"/>
    </location>
    <ligand>
        <name>1-deoxy-D-xylulose 5-phosphate</name>
        <dbReference type="ChEBI" id="CHEBI:57792"/>
    </ligand>
</feature>
<evidence type="ECO:0000259" key="10">
    <source>
        <dbReference type="Pfam" id="PF02670"/>
    </source>
</evidence>
<dbReference type="PANTHER" id="PTHR30525:SF0">
    <property type="entry name" value="1-DEOXY-D-XYLULOSE 5-PHOSPHATE REDUCTOISOMERASE, CHLOROPLASTIC"/>
    <property type="match status" value="1"/>
</dbReference>
<dbReference type="InterPro" id="IPR013644">
    <property type="entry name" value="DXP_reductoisomerase_C"/>
</dbReference>
<accession>A0ABZ0HW01</accession>
<comment type="pathway">
    <text evidence="1 9">Isoprenoid biosynthesis; isopentenyl diphosphate biosynthesis via DXP pathway; isopentenyl diphosphate from 1-deoxy-D-xylulose 5-phosphate: step 1/6.</text>
</comment>
<feature type="binding site" evidence="9">
    <location>
        <position position="29"/>
    </location>
    <ligand>
        <name>NADPH</name>
        <dbReference type="ChEBI" id="CHEBI:57783"/>
    </ligand>
</feature>
<feature type="binding site" evidence="9">
    <location>
        <position position="165"/>
    </location>
    <ligand>
        <name>Mn(2+)</name>
        <dbReference type="ChEBI" id="CHEBI:29035"/>
    </ligand>
</feature>
<dbReference type="Proteomes" id="UP001626536">
    <property type="component" value="Chromosome"/>
</dbReference>
<keyword evidence="5 9" id="KW-0560">Oxidoreductase</keyword>
<dbReference type="EMBL" id="CP136862">
    <property type="protein sequence ID" value="WOJ90728.1"/>
    <property type="molecule type" value="Genomic_DNA"/>
</dbReference>
<feature type="domain" description="1-deoxy-D-xylulose 5-phosphate reductoisomerase C-terminal" evidence="11">
    <location>
        <begin position="159"/>
        <end position="242"/>
    </location>
</feature>
<keyword evidence="7 9" id="KW-0414">Isoprene biosynthesis</keyword>
<feature type="binding site" evidence="9">
    <location>
        <position position="139"/>
    </location>
    <ligand>
        <name>NADPH</name>
        <dbReference type="ChEBI" id="CHEBI:57783"/>
    </ligand>
</feature>
<feature type="binding site" evidence="9">
    <location>
        <position position="234"/>
    </location>
    <ligand>
        <name>1-deoxy-D-xylulose 5-phosphate</name>
        <dbReference type="ChEBI" id="CHEBI:57792"/>
    </ligand>
</feature>
<feature type="binding site" evidence="9">
    <location>
        <position position="231"/>
    </location>
    <ligand>
        <name>1-deoxy-D-xylulose 5-phosphate</name>
        <dbReference type="ChEBI" id="CHEBI:57792"/>
    </ligand>
</feature>
<comment type="caution">
    <text evidence="9">Lacks conserved residue(s) required for the propagation of feature annotation.</text>
</comment>
<proteinExistence type="inferred from homology"/>
<feature type="binding site" evidence="9">
    <location>
        <position position="26"/>
    </location>
    <ligand>
        <name>NADPH</name>
        <dbReference type="ChEBI" id="CHEBI:57783"/>
    </ligand>
</feature>
<organism evidence="13 14">
    <name type="scientific">Methylocapsa polymorpha</name>
    <dbReference type="NCBI Taxonomy" id="3080828"/>
    <lineage>
        <taxon>Bacteria</taxon>
        <taxon>Pseudomonadati</taxon>
        <taxon>Pseudomonadota</taxon>
        <taxon>Alphaproteobacteria</taxon>
        <taxon>Hyphomicrobiales</taxon>
        <taxon>Beijerinckiaceae</taxon>
        <taxon>Methylocapsa</taxon>
    </lineage>
</organism>
<feature type="binding site" evidence="9">
    <location>
        <position position="189"/>
    </location>
    <ligand>
        <name>1-deoxy-D-xylulose 5-phosphate</name>
        <dbReference type="ChEBI" id="CHEBI:57792"/>
    </ligand>
</feature>
<keyword evidence="6 9" id="KW-0464">Manganese</keyword>
<comment type="cofactor">
    <cofactor evidence="9">
        <name>Mg(2+)</name>
        <dbReference type="ChEBI" id="CHEBI:18420"/>
    </cofactor>
    <cofactor evidence="9">
        <name>Mn(2+)</name>
        <dbReference type="ChEBI" id="CHEBI:29035"/>
    </cofactor>
</comment>
<sequence>MEKVIELRRAPAAEREARRVVILGATGSIGKSTADIISGADGAFQVEAVAGGRDAQALARVARELGAKFAALADPSGYAELKEALAGTSIEAAAGGDAVVEAALHPSDIVIGAIAGAAGVGPTFAALSAGRTIALANKECLVCAGAPFMRQAAAKGTRLLPVDSEHNAIFQAMGDADLATIEMITLTASGGPFRTWTSEAIASATPEQALAHPNWSMGPKVTVDSAGLMNKGLEVIEAHYLFGIEAARLDVLVHAQSVVHGLVAFTDGSVTAGLAAPDMKVPIAHCLSYPARIATAARRLDLAAVGQLTFERPDFVRFPALRVALEALRAGHGLPTVLNAANEIAVEAFLNRRISFHEIASMVEQACDAALADGVAHEPESVADALAMDQAVRERARASLARQDVSSAVRH</sequence>
<keyword evidence="3 9" id="KW-0479">Metal-binding</keyword>
<feature type="domain" description="DXP reductoisomerase C-terminal" evidence="12">
    <location>
        <begin position="274"/>
        <end position="394"/>
    </location>
</feature>
<feature type="binding site" evidence="9">
    <location>
        <position position="218"/>
    </location>
    <ligand>
        <name>NADPH</name>
        <dbReference type="ChEBI" id="CHEBI:57783"/>
    </ligand>
</feature>
<dbReference type="GO" id="GO:0030604">
    <property type="term" value="F:1-deoxy-D-xylulose-5-phosphate reductoisomerase activity"/>
    <property type="evidence" value="ECO:0007669"/>
    <property type="project" value="UniProtKB-EC"/>
</dbReference>
<comment type="function">
    <text evidence="9">Catalyzes the NADPH-dependent rearrangement and reduction of 1-deoxy-D-xylulose-5-phosphate (DXP) to 2-C-methyl-D-erythritol 4-phosphate (MEP).</text>
</comment>
<reference evidence="13 14" key="1">
    <citation type="submission" date="2023-10" db="EMBL/GenBank/DDBJ databases">
        <title>Novel methanotroph of the genus Methylocapsa from a subarctic wetland.</title>
        <authorList>
            <person name="Belova S.E."/>
            <person name="Oshkin I.Y."/>
            <person name="Miroshnikov K."/>
            <person name="Dedysh S.N."/>
        </authorList>
    </citation>
    <scope>NUCLEOTIDE SEQUENCE [LARGE SCALE GENOMIC DNA]</scope>
    <source>
        <strain evidence="13 14">RX1</strain>
    </source>
</reference>
<evidence type="ECO:0000256" key="6">
    <source>
        <dbReference type="ARBA" id="ARBA00023211"/>
    </source>
</evidence>
<dbReference type="InterPro" id="IPR013512">
    <property type="entry name" value="DXP_reductoisomerase_N"/>
</dbReference>
<dbReference type="Pfam" id="PF02670">
    <property type="entry name" value="DXP_reductoisom"/>
    <property type="match status" value="1"/>
</dbReference>
<dbReference type="InterPro" id="IPR036291">
    <property type="entry name" value="NAD(P)-bd_dom_sf"/>
</dbReference>
<dbReference type="Pfam" id="PF13288">
    <property type="entry name" value="DXPR_C"/>
    <property type="match status" value="1"/>
</dbReference>
<keyword evidence="4 9" id="KW-0521">NADP</keyword>
<dbReference type="EC" id="1.1.1.267" evidence="9"/>
<evidence type="ECO:0000256" key="3">
    <source>
        <dbReference type="ARBA" id="ARBA00022723"/>
    </source>
</evidence>
<feature type="binding site" evidence="9">
    <location>
        <position position="163"/>
    </location>
    <ligand>
        <name>Mn(2+)</name>
        <dbReference type="ChEBI" id="CHEBI:29035"/>
    </ligand>
</feature>
<dbReference type="PANTHER" id="PTHR30525">
    <property type="entry name" value="1-DEOXY-D-XYLULOSE 5-PHOSPHATE REDUCTOISOMERASE"/>
    <property type="match status" value="1"/>
</dbReference>
<dbReference type="InterPro" id="IPR036169">
    <property type="entry name" value="DXPR_C_sf"/>
</dbReference>
<feature type="binding site" evidence="9">
    <location>
        <position position="165"/>
    </location>
    <ligand>
        <name>1-deoxy-D-xylulose 5-phosphate</name>
        <dbReference type="ChEBI" id="CHEBI:57792"/>
    </ligand>
</feature>
<dbReference type="InterPro" id="IPR003821">
    <property type="entry name" value="DXP_reductoisomerase"/>
</dbReference>
<feature type="binding site" evidence="9">
    <location>
        <position position="212"/>
    </location>
    <ligand>
        <name>1-deoxy-D-xylulose 5-phosphate</name>
        <dbReference type="ChEBI" id="CHEBI:57792"/>
    </ligand>
</feature>
<protein>
    <recommendedName>
        <fullName evidence="9">1-deoxy-D-xylulose 5-phosphate reductoisomerase</fullName>
        <shortName evidence="9">DXP reductoisomerase</shortName>
        <ecNumber evidence="9">1.1.1.267</ecNumber>
    </recommendedName>
    <alternativeName>
        <fullName evidence="9">1-deoxyxylulose-5-phosphate reductoisomerase</fullName>
    </alternativeName>
    <alternativeName>
        <fullName evidence="9">2-C-methyl-D-erythritol 4-phosphate synthase</fullName>
    </alternativeName>
</protein>
<evidence type="ECO:0000256" key="9">
    <source>
        <dbReference type="HAMAP-Rule" id="MF_00183"/>
    </source>
</evidence>
<evidence type="ECO:0000256" key="4">
    <source>
        <dbReference type="ARBA" id="ARBA00022857"/>
    </source>
</evidence>
<dbReference type="Gene3D" id="1.10.1740.10">
    <property type="match status" value="1"/>
</dbReference>
<dbReference type="Gene3D" id="3.40.50.720">
    <property type="entry name" value="NAD(P)-binding Rossmann-like Domain"/>
    <property type="match status" value="1"/>
</dbReference>
<evidence type="ECO:0000256" key="8">
    <source>
        <dbReference type="ARBA" id="ARBA00048543"/>
    </source>
</evidence>
<feature type="domain" description="1-deoxy-D-xylulose 5-phosphate reductoisomerase N-terminal" evidence="10">
    <location>
        <begin position="20"/>
        <end position="145"/>
    </location>
</feature>
<comment type="catalytic activity">
    <reaction evidence="8">
        <text>2-C-methyl-D-erythritol 4-phosphate + NADP(+) = 1-deoxy-D-xylulose 5-phosphate + NADPH + H(+)</text>
        <dbReference type="Rhea" id="RHEA:13717"/>
        <dbReference type="ChEBI" id="CHEBI:15378"/>
        <dbReference type="ChEBI" id="CHEBI:57783"/>
        <dbReference type="ChEBI" id="CHEBI:57792"/>
        <dbReference type="ChEBI" id="CHEBI:58262"/>
        <dbReference type="ChEBI" id="CHEBI:58349"/>
        <dbReference type="EC" id="1.1.1.267"/>
    </reaction>
    <physiologicalReaction direction="right-to-left" evidence="8">
        <dbReference type="Rhea" id="RHEA:13719"/>
    </physiologicalReaction>
</comment>
<name>A0ABZ0HW01_9HYPH</name>
<feature type="binding site" evidence="9">
    <location>
        <position position="234"/>
    </location>
    <ligand>
        <name>Mn(2+)</name>
        <dbReference type="ChEBI" id="CHEBI:29035"/>
    </ligand>
</feature>
<evidence type="ECO:0000259" key="12">
    <source>
        <dbReference type="Pfam" id="PF13288"/>
    </source>
</evidence>
<evidence type="ECO:0000256" key="1">
    <source>
        <dbReference type="ARBA" id="ARBA00005094"/>
    </source>
</evidence>
<dbReference type="HAMAP" id="MF_00183">
    <property type="entry name" value="DXP_reductoisom"/>
    <property type="match status" value="1"/>
</dbReference>
<feature type="binding site" evidence="9">
    <location>
        <position position="27"/>
    </location>
    <ligand>
        <name>NADPH</name>
        <dbReference type="ChEBI" id="CHEBI:57783"/>
    </ligand>
</feature>
<evidence type="ECO:0000256" key="5">
    <source>
        <dbReference type="ARBA" id="ARBA00023002"/>
    </source>
</evidence>
<dbReference type="SUPFAM" id="SSF69055">
    <property type="entry name" value="1-deoxy-D-xylulose-5-phosphate reductoisomerase, C-terminal domain"/>
    <property type="match status" value="1"/>
</dbReference>
<dbReference type="SUPFAM" id="SSF55347">
    <property type="entry name" value="Glyceraldehyde-3-phosphate dehydrogenase-like, C-terminal domain"/>
    <property type="match status" value="1"/>
</dbReference>
<evidence type="ECO:0000313" key="13">
    <source>
        <dbReference type="EMBL" id="WOJ90728.1"/>
    </source>
</evidence>
<feature type="binding site" evidence="9">
    <location>
        <position position="230"/>
    </location>
    <ligand>
        <name>1-deoxy-D-xylulose 5-phosphate</name>
        <dbReference type="ChEBI" id="CHEBI:57792"/>
    </ligand>
</feature>
<feature type="binding site" evidence="9">
    <location>
        <position position="137"/>
    </location>
    <ligand>
        <name>NADPH</name>
        <dbReference type="ChEBI" id="CHEBI:57783"/>
    </ligand>
</feature>
<keyword evidence="14" id="KW-1185">Reference proteome</keyword>
<comment type="similarity">
    <text evidence="2 9">Belongs to the DXR family.</text>
</comment>
<feature type="binding site" evidence="9">
    <location>
        <position position="28"/>
    </location>
    <ligand>
        <name>NADPH</name>
        <dbReference type="ChEBI" id="CHEBI:57783"/>
    </ligand>
</feature>
<evidence type="ECO:0000256" key="7">
    <source>
        <dbReference type="ARBA" id="ARBA00023229"/>
    </source>
</evidence>
<feature type="binding site" evidence="9">
    <location>
        <position position="52"/>
    </location>
    <ligand>
        <name>NADPH</name>
        <dbReference type="ChEBI" id="CHEBI:57783"/>
    </ligand>
</feature>
<dbReference type="InterPro" id="IPR026877">
    <property type="entry name" value="DXPR_C"/>
</dbReference>
<feature type="binding site" evidence="9">
    <location>
        <position position="138"/>
    </location>
    <ligand>
        <name>1-deoxy-D-xylulose 5-phosphate</name>
        <dbReference type="ChEBI" id="CHEBI:57792"/>
    </ligand>
</feature>
<feature type="binding site" evidence="9">
    <location>
        <position position="53"/>
    </location>
    <ligand>
        <name>NADPH</name>
        <dbReference type="ChEBI" id="CHEBI:57783"/>
    </ligand>
</feature>
<evidence type="ECO:0000256" key="2">
    <source>
        <dbReference type="ARBA" id="ARBA00006825"/>
    </source>
</evidence>
<feature type="binding site" evidence="9">
    <location>
        <position position="225"/>
    </location>
    <ligand>
        <name>1-deoxy-D-xylulose 5-phosphate</name>
        <dbReference type="ChEBI" id="CHEBI:57792"/>
    </ligand>
</feature>
<keyword evidence="9" id="KW-0460">Magnesium</keyword>
<evidence type="ECO:0000259" key="11">
    <source>
        <dbReference type="Pfam" id="PF08436"/>
    </source>
</evidence>
<dbReference type="Pfam" id="PF08436">
    <property type="entry name" value="DXP_redisom_C"/>
    <property type="match status" value="1"/>
</dbReference>
<dbReference type="PIRSF" id="PIRSF006205">
    <property type="entry name" value="Dxp_reductismrs"/>
    <property type="match status" value="1"/>
</dbReference>